<reference evidence="1" key="3">
    <citation type="submission" date="2015-02" db="UniProtKB">
        <authorList>
            <consortium name="EnsemblProtists"/>
        </authorList>
    </citation>
    <scope>IDENTIFICATION</scope>
    <source>
        <strain evidence="1">DAOM BR144</strain>
    </source>
</reference>
<reference evidence="2" key="2">
    <citation type="submission" date="2010-04" db="EMBL/GenBank/DDBJ databases">
        <authorList>
            <person name="Buell R."/>
            <person name="Hamilton J."/>
            <person name="Hostetler J."/>
        </authorList>
    </citation>
    <scope>NUCLEOTIDE SEQUENCE [LARGE SCALE GENOMIC DNA]</scope>
    <source>
        <strain evidence="2">DAOM:BR144</strain>
    </source>
</reference>
<dbReference type="Gene3D" id="2.80.10.50">
    <property type="match status" value="1"/>
</dbReference>
<organism evidence="1 2">
    <name type="scientific">Globisporangium ultimum (strain ATCC 200006 / CBS 805.95 / DAOM BR144)</name>
    <name type="common">Pythium ultimum</name>
    <dbReference type="NCBI Taxonomy" id="431595"/>
    <lineage>
        <taxon>Eukaryota</taxon>
        <taxon>Sar</taxon>
        <taxon>Stramenopiles</taxon>
        <taxon>Oomycota</taxon>
        <taxon>Peronosporomycetes</taxon>
        <taxon>Pythiales</taxon>
        <taxon>Pythiaceae</taxon>
        <taxon>Globisporangium</taxon>
    </lineage>
</organism>
<keyword evidence="2" id="KW-1185">Reference proteome</keyword>
<dbReference type="AlphaFoldDB" id="K3X5H6"/>
<name>K3X5H6_GLOUD</name>
<dbReference type="HOGENOM" id="CLU_063365_0_0_1"/>
<dbReference type="EMBL" id="GL376610">
    <property type="status" value="NOT_ANNOTATED_CDS"/>
    <property type="molecule type" value="Genomic_DNA"/>
</dbReference>
<evidence type="ECO:0000313" key="1">
    <source>
        <dbReference type="EnsemblProtists" id="PYU1_T012475"/>
    </source>
</evidence>
<dbReference type="EnsemblProtists" id="PYU1_T012475">
    <property type="protein sequence ID" value="PYU1_T012475"/>
    <property type="gene ID" value="PYU1_G012449"/>
</dbReference>
<proteinExistence type="predicted"/>
<dbReference type="eggNOG" id="ENOG502RX3M">
    <property type="taxonomic scope" value="Eukaryota"/>
</dbReference>
<sequence>MEYCHDHIHKIQKKLSGSEIKIHKAVKKFMELPNVYGNAYGFMDAILREKYSCGEYHLSVLIEFFRELPEPEHKLDGCLVLLQVDAQMLTSNHRHHSLALAYFIYELMATLDHTPSKPRVDQMWFEWYAPAVHEIVYGHAVQIESITRNERLYLPADDIKYDSERRFALTWTQPWAASRENVEAQWQLRPGNDDKTWFYLVNVKYHDEYIYTSETHHDHCHHGSHFAFSRSGGNPEDKGRWELHSFSRDVFALYNRQYGVYLYASDLLRDPERRFALTARPDAPLYENHKWLLRPLPEF</sequence>
<dbReference type="InParanoid" id="K3X5H6"/>
<evidence type="ECO:0000313" key="2">
    <source>
        <dbReference type="Proteomes" id="UP000019132"/>
    </source>
</evidence>
<accession>K3X5H6</accession>
<reference evidence="2" key="1">
    <citation type="journal article" date="2010" name="Genome Biol.">
        <title>Genome sequence of the necrotrophic plant pathogen Pythium ultimum reveals original pathogenicity mechanisms and effector repertoire.</title>
        <authorList>
            <person name="Levesque C.A."/>
            <person name="Brouwer H."/>
            <person name="Cano L."/>
            <person name="Hamilton J.P."/>
            <person name="Holt C."/>
            <person name="Huitema E."/>
            <person name="Raffaele S."/>
            <person name="Robideau G.P."/>
            <person name="Thines M."/>
            <person name="Win J."/>
            <person name="Zerillo M.M."/>
            <person name="Beakes G.W."/>
            <person name="Boore J.L."/>
            <person name="Busam D."/>
            <person name="Dumas B."/>
            <person name="Ferriera S."/>
            <person name="Fuerstenberg S.I."/>
            <person name="Gachon C.M."/>
            <person name="Gaulin E."/>
            <person name="Govers F."/>
            <person name="Grenville-Briggs L."/>
            <person name="Horner N."/>
            <person name="Hostetler J."/>
            <person name="Jiang R.H."/>
            <person name="Johnson J."/>
            <person name="Krajaejun T."/>
            <person name="Lin H."/>
            <person name="Meijer H.J."/>
            <person name="Moore B."/>
            <person name="Morris P."/>
            <person name="Phuntmart V."/>
            <person name="Puiu D."/>
            <person name="Shetty J."/>
            <person name="Stajich J.E."/>
            <person name="Tripathy S."/>
            <person name="Wawra S."/>
            <person name="van West P."/>
            <person name="Whitty B.R."/>
            <person name="Coutinho P.M."/>
            <person name="Henrissat B."/>
            <person name="Martin F."/>
            <person name="Thomas P.D."/>
            <person name="Tyler B.M."/>
            <person name="De Vries R.P."/>
            <person name="Kamoun S."/>
            <person name="Yandell M."/>
            <person name="Tisserat N."/>
            <person name="Buell C.R."/>
        </authorList>
    </citation>
    <scope>NUCLEOTIDE SEQUENCE</scope>
    <source>
        <strain evidence="2">DAOM:BR144</strain>
    </source>
</reference>
<dbReference type="Proteomes" id="UP000019132">
    <property type="component" value="Unassembled WGS sequence"/>
</dbReference>
<protein>
    <submittedName>
        <fullName evidence="1">Uncharacterized protein</fullName>
    </submittedName>
</protein>
<dbReference type="VEuPathDB" id="FungiDB:PYU1_G012449"/>